<feature type="transmembrane region" description="Helical" evidence="10">
    <location>
        <begin position="366"/>
        <end position="389"/>
    </location>
</feature>
<dbReference type="PANTHER" id="PTHR14995:SF2">
    <property type="entry name" value="PROTEIN AMNIONLESS"/>
    <property type="match status" value="1"/>
</dbReference>
<evidence type="ECO:0000256" key="11">
    <source>
        <dbReference type="SAM" id="SignalP"/>
    </source>
</evidence>
<keyword evidence="13" id="KW-1185">Reference proteome</keyword>
<evidence type="ECO:0000256" key="8">
    <source>
        <dbReference type="ARBA" id="ARBA00022989"/>
    </source>
</evidence>
<dbReference type="Proteomes" id="UP000762676">
    <property type="component" value="Unassembled WGS sequence"/>
</dbReference>
<evidence type="ECO:0000256" key="7">
    <source>
        <dbReference type="ARBA" id="ARBA00022927"/>
    </source>
</evidence>
<comment type="caution">
    <text evidence="12">The sequence shown here is derived from an EMBL/GenBank/DDBJ whole genome shotgun (WGS) entry which is preliminary data.</text>
</comment>
<evidence type="ECO:0000256" key="9">
    <source>
        <dbReference type="ARBA" id="ARBA00023136"/>
    </source>
</evidence>
<name>A0AAV4F2F7_9GAST</name>
<feature type="chain" id="PRO_5043663194" description="Protein amnionless" evidence="11">
    <location>
        <begin position="20"/>
        <end position="393"/>
    </location>
</feature>
<evidence type="ECO:0000313" key="13">
    <source>
        <dbReference type="Proteomes" id="UP000762676"/>
    </source>
</evidence>
<organism evidence="12 13">
    <name type="scientific">Elysia marginata</name>
    <dbReference type="NCBI Taxonomy" id="1093978"/>
    <lineage>
        <taxon>Eukaryota</taxon>
        <taxon>Metazoa</taxon>
        <taxon>Spiralia</taxon>
        <taxon>Lophotrochozoa</taxon>
        <taxon>Mollusca</taxon>
        <taxon>Gastropoda</taxon>
        <taxon>Heterobranchia</taxon>
        <taxon>Euthyneura</taxon>
        <taxon>Panpulmonata</taxon>
        <taxon>Sacoglossa</taxon>
        <taxon>Placobranchoidea</taxon>
        <taxon>Plakobranchidae</taxon>
        <taxon>Elysia</taxon>
    </lineage>
</organism>
<keyword evidence="8 10" id="KW-1133">Transmembrane helix</keyword>
<keyword evidence="3" id="KW-0813">Transport</keyword>
<evidence type="ECO:0000256" key="10">
    <source>
        <dbReference type="SAM" id="Phobius"/>
    </source>
</evidence>
<comment type="subcellular location">
    <subcellularLocation>
        <location evidence="1">Cell membrane</location>
        <topology evidence="1">Single-pass type I membrane protein</topology>
    </subcellularLocation>
</comment>
<proteinExistence type="predicted"/>
<keyword evidence="4" id="KW-1003">Cell membrane</keyword>
<dbReference type="EMBL" id="BMAT01004065">
    <property type="protein sequence ID" value="GFR67528.1"/>
    <property type="molecule type" value="Genomic_DNA"/>
</dbReference>
<evidence type="ECO:0000256" key="1">
    <source>
        <dbReference type="ARBA" id="ARBA00004251"/>
    </source>
</evidence>
<keyword evidence="5 10" id="KW-0812">Transmembrane</keyword>
<dbReference type="GO" id="GO:0030139">
    <property type="term" value="C:endocytic vesicle"/>
    <property type="evidence" value="ECO:0007669"/>
    <property type="project" value="TreeGrafter"/>
</dbReference>
<evidence type="ECO:0000256" key="5">
    <source>
        <dbReference type="ARBA" id="ARBA00022692"/>
    </source>
</evidence>
<dbReference type="GO" id="GO:0016324">
    <property type="term" value="C:apical plasma membrane"/>
    <property type="evidence" value="ECO:0007669"/>
    <property type="project" value="TreeGrafter"/>
</dbReference>
<feature type="signal peptide" evidence="11">
    <location>
        <begin position="1"/>
        <end position="19"/>
    </location>
</feature>
<sequence>MLNAVLVYFNVFLLAQSGAIYRRWLPNTDFGNSQNWNAGRAPCGNDIVIIGEDSPIVYVQTNTTMKELVLPTTGELILGREVSLGFTSEKPDESDCPDFDGDVEFSATEPASWMDKDSWCDTTTERGACNTAWRLDVENVPCKYDDVIFPRDHGYFVDISDMVAGMAVKSLKITGSSMSTQTFATFLNETEGKLMFRSGTSSPSLTITRKQCDDKGGCACGNDQPEISKKICDHVKKNCDRPRCRKSVMPVGMCCRYCGAYFNITKGYGFDLELFKSTLSKEFLDNQKDVNNIIAVMTGDWVQLVLSDTTGENSKKLAASIRDDLNKDLADGGHKYAIKGFQLFMETIAPDVSSQPSTSSLSGGSIAAIVICIIILLIIVGVVLVVFVYRRTG</sequence>
<evidence type="ECO:0000313" key="12">
    <source>
        <dbReference type="EMBL" id="GFR67528.1"/>
    </source>
</evidence>
<evidence type="ECO:0000256" key="4">
    <source>
        <dbReference type="ARBA" id="ARBA00022475"/>
    </source>
</evidence>
<dbReference type="PANTHER" id="PTHR14995">
    <property type="entry name" value="AMNIONLESS"/>
    <property type="match status" value="1"/>
</dbReference>
<protein>
    <recommendedName>
        <fullName evidence="2">Protein amnionless</fullName>
    </recommendedName>
</protein>
<dbReference type="AlphaFoldDB" id="A0AAV4F2F7"/>
<keyword evidence="9 10" id="KW-0472">Membrane</keyword>
<keyword evidence="7" id="KW-0653">Protein transport</keyword>
<evidence type="ECO:0000256" key="2">
    <source>
        <dbReference type="ARBA" id="ARBA00021200"/>
    </source>
</evidence>
<accession>A0AAV4F2F7</accession>
<reference evidence="12 13" key="1">
    <citation type="journal article" date="2021" name="Elife">
        <title>Chloroplast acquisition without the gene transfer in kleptoplastic sea slugs, Plakobranchus ocellatus.</title>
        <authorList>
            <person name="Maeda T."/>
            <person name="Takahashi S."/>
            <person name="Yoshida T."/>
            <person name="Shimamura S."/>
            <person name="Takaki Y."/>
            <person name="Nagai Y."/>
            <person name="Toyoda A."/>
            <person name="Suzuki Y."/>
            <person name="Arimoto A."/>
            <person name="Ishii H."/>
            <person name="Satoh N."/>
            <person name="Nishiyama T."/>
            <person name="Hasebe M."/>
            <person name="Maruyama T."/>
            <person name="Minagawa J."/>
            <person name="Obokata J."/>
            <person name="Shigenobu S."/>
        </authorList>
    </citation>
    <scope>NUCLEOTIDE SEQUENCE [LARGE SCALE GENOMIC DNA]</scope>
</reference>
<keyword evidence="6 11" id="KW-0732">Signal</keyword>
<dbReference type="Pfam" id="PF14828">
    <property type="entry name" value="Amnionless"/>
    <property type="match status" value="1"/>
</dbReference>
<dbReference type="GO" id="GO:0006898">
    <property type="term" value="P:receptor-mediated endocytosis"/>
    <property type="evidence" value="ECO:0007669"/>
    <property type="project" value="TreeGrafter"/>
</dbReference>
<evidence type="ECO:0000256" key="3">
    <source>
        <dbReference type="ARBA" id="ARBA00022448"/>
    </source>
</evidence>
<gene>
    <name evidence="12" type="ORF">ElyMa_002000600</name>
</gene>
<dbReference type="InterPro" id="IPR026112">
    <property type="entry name" value="AMN"/>
</dbReference>
<evidence type="ECO:0000256" key="6">
    <source>
        <dbReference type="ARBA" id="ARBA00022729"/>
    </source>
</evidence>
<dbReference type="GO" id="GO:0015031">
    <property type="term" value="P:protein transport"/>
    <property type="evidence" value="ECO:0007669"/>
    <property type="project" value="UniProtKB-KW"/>
</dbReference>